<dbReference type="InterPro" id="IPR040072">
    <property type="entry name" value="Methyltransferase_A"/>
</dbReference>
<keyword evidence="8" id="KW-0479">Metal-binding</keyword>
<dbReference type="InterPro" id="IPR004383">
    <property type="entry name" value="rRNA_lsu_MTrfase_RlmN/Cfr"/>
</dbReference>
<evidence type="ECO:0000256" key="3">
    <source>
        <dbReference type="ARBA" id="ARBA00022485"/>
    </source>
</evidence>
<keyword evidence="6" id="KW-0808">Transferase</keyword>
<dbReference type="Proteomes" id="UP001642484">
    <property type="component" value="Unassembled WGS sequence"/>
</dbReference>
<dbReference type="PROSITE" id="PS51918">
    <property type="entry name" value="RADICAL_SAM"/>
    <property type="match status" value="1"/>
</dbReference>
<keyword evidence="9" id="KW-0408">Iron</keyword>
<comment type="subcellular location">
    <subcellularLocation>
        <location evidence="2">Cytoplasm</location>
    </subcellularLocation>
</comment>
<evidence type="ECO:0000256" key="11">
    <source>
        <dbReference type="SAM" id="Coils"/>
    </source>
</evidence>
<protein>
    <recommendedName>
        <fullName evidence="12">Radical SAM core domain-containing protein</fullName>
    </recommendedName>
</protein>
<dbReference type="SFLD" id="SFLDF00275">
    <property type="entry name" value="adenosine_C2_methyltransferase"/>
    <property type="match status" value="1"/>
</dbReference>
<dbReference type="InterPro" id="IPR013785">
    <property type="entry name" value="Aldolase_TIM"/>
</dbReference>
<evidence type="ECO:0000256" key="8">
    <source>
        <dbReference type="ARBA" id="ARBA00022723"/>
    </source>
</evidence>
<accession>A0ABP0LPD5</accession>
<evidence type="ECO:0000256" key="1">
    <source>
        <dbReference type="ARBA" id="ARBA00001966"/>
    </source>
</evidence>
<reference evidence="13 14" key="1">
    <citation type="submission" date="2024-02" db="EMBL/GenBank/DDBJ databases">
        <authorList>
            <person name="Chen Y."/>
            <person name="Shah S."/>
            <person name="Dougan E. K."/>
            <person name="Thang M."/>
            <person name="Chan C."/>
        </authorList>
    </citation>
    <scope>NUCLEOTIDE SEQUENCE [LARGE SCALE GENOMIC DNA]</scope>
</reference>
<evidence type="ECO:0000313" key="13">
    <source>
        <dbReference type="EMBL" id="CAK9040429.1"/>
    </source>
</evidence>
<feature type="coiled-coil region" evidence="11">
    <location>
        <begin position="526"/>
        <end position="553"/>
    </location>
</feature>
<dbReference type="SUPFAM" id="SSF102114">
    <property type="entry name" value="Radical SAM enzymes"/>
    <property type="match status" value="1"/>
</dbReference>
<keyword evidence="5" id="KW-0489">Methyltransferase</keyword>
<dbReference type="EMBL" id="CAXAMN010013335">
    <property type="protein sequence ID" value="CAK9040429.1"/>
    <property type="molecule type" value="Genomic_DNA"/>
</dbReference>
<keyword evidence="10" id="KW-0411">Iron-sulfur</keyword>
<evidence type="ECO:0000256" key="10">
    <source>
        <dbReference type="ARBA" id="ARBA00023014"/>
    </source>
</evidence>
<dbReference type="InterPro" id="IPR007197">
    <property type="entry name" value="rSAM"/>
</dbReference>
<keyword evidence="11" id="KW-0175">Coiled coil</keyword>
<dbReference type="SFLD" id="SFLDS00029">
    <property type="entry name" value="Radical_SAM"/>
    <property type="match status" value="1"/>
</dbReference>
<dbReference type="Gene3D" id="3.20.20.70">
    <property type="entry name" value="Aldolase class I"/>
    <property type="match status" value="1"/>
</dbReference>
<evidence type="ECO:0000256" key="9">
    <source>
        <dbReference type="ARBA" id="ARBA00023004"/>
    </source>
</evidence>
<comment type="caution">
    <text evidence="13">The sequence shown here is derived from an EMBL/GenBank/DDBJ whole genome shotgun (WGS) entry which is preliminary data.</text>
</comment>
<sequence>MEISASLRFIDSGTGRFQDSYGLKIGALRSSHPRTRERFQRLDFVSGIGICASLRKKRKPHPWVRRFGIAQLTRHDLSELLKSQSASKAVWSALRAGASPFVLDSQELTSKQAALKAFDVDDIFAMTLKPEAVEHMIEEAPGEGVASTHKFLLRLHDGFSVESVLIPNDRRLTRRATTICISSQVGCAQGCCFCRTGTMGLLRNLSTEEIIAQVVQGRRLAKELSLPRVLKVVFMGMGEPLANLSNVKQAVEALSDMRRMGFARKRLQISTVAPSPHQVLALKGMRCQLVWSLHSPCDTLRAQLVPTSLFSTMELREAFLTVFRSSSGNPDRRFMVAVVMIAGVNDQPENARELAEFLIPFYEDPEVGLSVNLIPYNENPELSEHQFAASDVKTVQKFRKLVNESLPGMAIHIRETRGANASSACGQLATVCQKPRHRWLLGFLLELKRQHERAVTIIKQQADVEADNLRRAQTGEQHLTKLVEQVRGSVAEVERLSSSPQRFMLQKGKRVDSDKSLEWSVRERQVEARERNAKELEAQLSRQSKEVEEQRRRLLGLLGMQNTWIWAKVERILGK</sequence>
<keyword evidence="7" id="KW-0949">S-adenosyl-L-methionine</keyword>
<name>A0ABP0LPD5_9DINO</name>
<evidence type="ECO:0000256" key="2">
    <source>
        <dbReference type="ARBA" id="ARBA00004496"/>
    </source>
</evidence>
<dbReference type="InterPro" id="IPR058240">
    <property type="entry name" value="rSAM_sf"/>
</dbReference>
<evidence type="ECO:0000259" key="12">
    <source>
        <dbReference type="PROSITE" id="PS51918"/>
    </source>
</evidence>
<dbReference type="Pfam" id="PF04055">
    <property type="entry name" value="Radical_SAM"/>
    <property type="match status" value="1"/>
</dbReference>
<gene>
    <name evidence="13" type="ORF">CCMP2556_LOCUS21764</name>
</gene>
<evidence type="ECO:0000256" key="7">
    <source>
        <dbReference type="ARBA" id="ARBA00022691"/>
    </source>
</evidence>
<dbReference type="SFLD" id="SFLDG01062">
    <property type="entry name" value="methyltransferase_(Class_A)"/>
    <property type="match status" value="1"/>
</dbReference>
<evidence type="ECO:0000256" key="4">
    <source>
        <dbReference type="ARBA" id="ARBA00022490"/>
    </source>
</evidence>
<keyword evidence="4" id="KW-0963">Cytoplasm</keyword>
<keyword evidence="14" id="KW-1185">Reference proteome</keyword>
<evidence type="ECO:0000313" key="14">
    <source>
        <dbReference type="Proteomes" id="UP001642484"/>
    </source>
</evidence>
<evidence type="ECO:0000256" key="6">
    <source>
        <dbReference type="ARBA" id="ARBA00022679"/>
    </source>
</evidence>
<dbReference type="PANTHER" id="PTHR30544">
    <property type="entry name" value="23S RRNA METHYLTRANSFERASE"/>
    <property type="match status" value="1"/>
</dbReference>
<proteinExistence type="predicted"/>
<feature type="domain" description="Radical SAM core" evidence="12">
    <location>
        <begin position="173"/>
        <end position="404"/>
    </location>
</feature>
<keyword evidence="3" id="KW-0004">4Fe-4S</keyword>
<comment type="cofactor">
    <cofactor evidence="1">
        <name>[4Fe-4S] cluster</name>
        <dbReference type="ChEBI" id="CHEBI:49883"/>
    </cofactor>
</comment>
<dbReference type="PANTHER" id="PTHR30544:SF5">
    <property type="entry name" value="RADICAL SAM CORE DOMAIN-CONTAINING PROTEIN"/>
    <property type="match status" value="1"/>
</dbReference>
<evidence type="ECO:0000256" key="5">
    <source>
        <dbReference type="ARBA" id="ARBA00022603"/>
    </source>
</evidence>
<organism evidence="13 14">
    <name type="scientific">Durusdinium trenchii</name>
    <dbReference type="NCBI Taxonomy" id="1381693"/>
    <lineage>
        <taxon>Eukaryota</taxon>
        <taxon>Sar</taxon>
        <taxon>Alveolata</taxon>
        <taxon>Dinophyceae</taxon>
        <taxon>Suessiales</taxon>
        <taxon>Symbiodiniaceae</taxon>
        <taxon>Durusdinium</taxon>
    </lineage>
</organism>